<dbReference type="Proteomes" id="UP000242715">
    <property type="component" value="Unassembled WGS sequence"/>
</dbReference>
<reference evidence="3" key="1">
    <citation type="journal article" date="2017" name="Front. Plant Sci.">
        <title>Climate Clever Clovers: New Paradigm to Reduce the Environmental Footprint of Ruminants by Breeding Low Methanogenic Forages Utilizing Haplotype Variation.</title>
        <authorList>
            <person name="Kaur P."/>
            <person name="Appels R."/>
            <person name="Bayer P.E."/>
            <person name="Keeble-Gagnere G."/>
            <person name="Wang J."/>
            <person name="Hirakawa H."/>
            <person name="Shirasawa K."/>
            <person name="Vercoe P."/>
            <person name="Stefanova K."/>
            <person name="Durmic Z."/>
            <person name="Nichols P."/>
            <person name="Revell C."/>
            <person name="Isobe S.N."/>
            <person name="Edwards D."/>
            <person name="Erskine W."/>
        </authorList>
    </citation>
    <scope>NUCLEOTIDE SEQUENCE [LARGE SCALE GENOMIC DNA]</scope>
    <source>
        <strain evidence="3">cv. Daliak</strain>
    </source>
</reference>
<gene>
    <name evidence="2" type="ORF">TSUD_335840</name>
</gene>
<name>A0A2Z6MAD2_TRISU</name>
<feature type="region of interest" description="Disordered" evidence="1">
    <location>
        <begin position="1"/>
        <end position="30"/>
    </location>
</feature>
<dbReference type="AlphaFoldDB" id="A0A2Z6MAD2"/>
<evidence type="ECO:0000256" key="1">
    <source>
        <dbReference type="SAM" id="MobiDB-lite"/>
    </source>
</evidence>
<organism evidence="2 3">
    <name type="scientific">Trifolium subterraneum</name>
    <name type="common">Subterranean clover</name>
    <dbReference type="NCBI Taxonomy" id="3900"/>
    <lineage>
        <taxon>Eukaryota</taxon>
        <taxon>Viridiplantae</taxon>
        <taxon>Streptophyta</taxon>
        <taxon>Embryophyta</taxon>
        <taxon>Tracheophyta</taxon>
        <taxon>Spermatophyta</taxon>
        <taxon>Magnoliopsida</taxon>
        <taxon>eudicotyledons</taxon>
        <taxon>Gunneridae</taxon>
        <taxon>Pentapetalae</taxon>
        <taxon>rosids</taxon>
        <taxon>fabids</taxon>
        <taxon>Fabales</taxon>
        <taxon>Fabaceae</taxon>
        <taxon>Papilionoideae</taxon>
        <taxon>50 kb inversion clade</taxon>
        <taxon>NPAAA clade</taxon>
        <taxon>Hologalegina</taxon>
        <taxon>IRL clade</taxon>
        <taxon>Trifolieae</taxon>
        <taxon>Trifolium</taxon>
    </lineage>
</organism>
<dbReference type="EMBL" id="DF973197">
    <property type="protein sequence ID" value="GAU19298.1"/>
    <property type="molecule type" value="Genomic_DNA"/>
</dbReference>
<protein>
    <submittedName>
        <fullName evidence="2">Uncharacterized protein</fullName>
    </submittedName>
</protein>
<accession>A0A2Z6MAD2</accession>
<sequence>MNSLYSALESATPRKEEGLPRSQSMKRKGQTRKTIHLTWFTPFVDSIDPGMGRRTSTGLVLFAWLGKRELPECKAYLAFTQLYDTSCSYSNRNSTGWLFKTATSITPTADTVPSCTAFFFHNSFLLTLAFFLMKGPKTQGRAWAASPHLKLKGFYNKEGHYGIESKWYDKTCKKAPSYISIAAKHHWNGAESLDLEDGIELYFLFLIREEGHRLIGGSIQDNYRAECLERAERFPFSRVTWPIGLLVY</sequence>
<keyword evidence="3" id="KW-1185">Reference proteome</keyword>
<proteinExistence type="predicted"/>
<evidence type="ECO:0000313" key="2">
    <source>
        <dbReference type="EMBL" id="GAU19298.1"/>
    </source>
</evidence>
<evidence type="ECO:0000313" key="3">
    <source>
        <dbReference type="Proteomes" id="UP000242715"/>
    </source>
</evidence>
<dbReference type="OrthoDB" id="1438681at2759"/>